<proteinExistence type="predicted"/>
<dbReference type="PANTHER" id="PTHR42820:SF1">
    <property type="entry name" value="SHORT-CHAIN DEHYDROGENASE_REDUCTASE FAMILY PROTEIN"/>
    <property type="match status" value="1"/>
</dbReference>
<dbReference type="InterPro" id="IPR036291">
    <property type="entry name" value="NAD(P)-bd_dom_sf"/>
</dbReference>
<evidence type="ECO:0000313" key="2">
    <source>
        <dbReference type="Proteomes" id="UP000001055"/>
    </source>
</evidence>
<dbReference type="Proteomes" id="UP000001055">
    <property type="component" value="Unassembled WGS sequence"/>
</dbReference>
<dbReference type="PANTHER" id="PTHR42820">
    <property type="entry name" value="SHORT-CHAIN DEHYDROGENASE REDUCTASE"/>
    <property type="match status" value="1"/>
</dbReference>
<dbReference type="EMBL" id="CH445341">
    <property type="protein sequence ID" value="EAT82052.2"/>
    <property type="molecule type" value="Genomic_DNA"/>
</dbReference>
<reference evidence="2" key="1">
    <citation type="journal article" date="2007" name="Plant Cell">
        <title>Dothideomycete-plant interactions illuminated by genome sequencing and EST analysis of the wheat pathogen Stagonospora nodorum.</title>
        <authorList>
            <person name="Hane J.K."/>
            <person name="Lowe R.G."/>
            <person name="Solomon P.S."/>
            <person name="Tan K.C."/>
            <person name="Schoch C.L."/>
            <person name="Spatafora J.W."/>
            <person name="Crous P.W."/>
            <person name="Kodira C."/>
            <person name="Birren B.W."/>
            <person name="Galagan J.E."/>
            <person name="Torriani S.F."/>
            <person name="McDonald B.A."/>
            <person name="Oliver R.P."/>
        </authorList>
    </citation>
    <scope>NUCLEOTIDE SEQUENCE [LARGE SCALE GENOMIC DNA]</scope>
    <source>
        <strain evidence="2">SN15 / ATCC MYA-4574 / FGSC 10173</strain>
    </source>
</reference>
<evidence type="ECO:0000313" key="1">
    <source>
        <dbReference type="EMBL" id="EAT82052.2"/>
    </source>
</evidence>
<sequence>MSSLSNRVVAITGAASGIGLATAHLLASHGAHLSLADVNTSALDKTEKDIKAKHPDIKILTYTLDVRNESDVAAWIAKTLDAFDRLDGAANLAGVIGASIGVKGVQEQDVDEWNYVLGVNLKGVMLCLKHQLKHMGAGASVVNASSVAGVIGM</sequence>
<dbReference type="InterPro" id="IPR002347">
    <property type="entry name" value="SDR_fam"/>
</dbReference>
<dbReference type="Gene3D" id="3.40.50.720">
    <property type="entry name" value="NAD(P)-binding Rossmann-like Domain"/>
    <property type="match status" value="1"/>
</dbReference>
<dbReference type="PRINTS" id="PR00081">
    <property type="entry name" value="GDHRDH"/>
</dbReference>
<organism evidence="1 2">
    <name type="scientific">Phaeosphaeria nodorum (strain SN15 / ATCC MYA-4574 / FGSC 10173)</name>
    <name type="common">Glume blotch fungus</name>
    <name type="synonym">Parastagonospora nodorum</name>
    <dbReference type="NCBI Taxonomy" id="321614"/>
    <lineage>
        <taxon>Eukaryota</taxon>
        <taxon>Fungi</taxon>
        <taxon>Dikarya</taxon>
        <taxon>Ascomycota</taxon>
        <taxon>Pezizomycotina</taxon>
        <taxon>Dothideomycetes</taxon>
        <taxon>Pleosporomycetidae</taxon>
        <taxon>Pleosporales</taxon>
        <taxon>Pleosporineae</taxon>
        <taxon>Phaeosphaeriaceae</taxon>
        <taxon>Parastagonospora</taxon>
    </lineage>
</organism>
<dbReference type="InParanoid" id="Q0UC56"/>
<gene>
    <name evidence="1" type="ORF">SNOG_10658</name>
</gene>
<dbReference type="HOGENOM" id="CLU_010194_2_19_1"/>
<name>Q0UC56_PHANO</name>
<dbReference type="KEGG" id="pno:SNOG_10658"/>
<dbReference type="GeneID" id="5977828"/>
<dbReference type="Pfam" id="PF00106">
    <property type="entry name" value="adh_short"/>
    <property type="match status" value="1"/>
</dbReference>
<accession>Q0UC56</accession>
<dbReference type="RefSeq" id="XP_001800921.1">
    <property type="nucleotide sequence ID" value="XM_001800869.1"/>
</dbReference>
<protein>
    <submittedName>
        <fullName evidence="1">Uncharacterized protein</fullName>
    </submittedName>
</protein>
<dbReference type="VEuPathDB" id="FungiDB:JI435_106580"/>
<dbReference type="eggNOG" id="KOG0725">
    <property type="taxonomic scope" value="Eukaryota"/>
</dbReference>
<dbReference type="AlphaFoldDB" id="Q0UC56"/>
<dbReference type="SUPFAM" id="SSF51735">
    <property type="entry name" value="NAD(P)-binding Rossmann-fold domains"/>
    <property type="match status" value="1"/>
</dbReference>